<feature type="domain" description="Aldehyde oxidase/xanthine dehydrogenase a/b hammerhead" evidence="1">
    <location>
        <begin position="23"/>
        <end position="129"/>
    </location>
</feature>
<organism evidence="2 3">
    <name type="scientific">Paenibacillus alba</name>
    <dbReference type="NCBI Taxonomy" id="1197127"/>
    <lineage>
        <taxon>Bacteria</taxon>
        <taxon>Bacillati</taxon>
        <taxon>Bacillota</taxon>
        <taxon>Bacilli</taxon>
        <taxon>Bacillales</taxon>
        <taxon>Paenibacillaceae</taxon>
        <taxon>Paenibacillus</taxon>
    </lineage>
</organism>
<proteinExistence type="predicted"/>
<dbReference type="Pfam" id="PF01315">
    <property type="entry name" value="Ald_Xan_dh_C"/>
    <property type="match status" value="1"/>
</dbReference>
<sequence length="795" mass="86314">MLLNRETYAKRWIIRPDGEEKVTGKLRYLTDLTAPGMLYGKVLRSRYPHAWILSIDTSKAKQTPGVRAVVTAEDVPGMNLFGIAFPHQPVFCHDRVRYIGDALAAVAADTEEIAEHALSLIEVMYEPLPVVENPETALDEGVLKLHPEGNLLHRTSLQQGEAEAAFAGCAYIVEETYFTPRQMHTYMETEGGLFIPEADGKLTVYSPTQHGYKDRMQLSRILAMEEERIRVISSPIGGSFGGKDELNVQPFGALLALTTGSPVKMHNSRRESVIAGIKRHPMRIKMKTGVDEAGYLIAHQVSILADTGAYATLGREVLNFATEHAIGPYNIQHVDVQGTSVYTNNGVSGEFRGFGGNQVIFAVESQIERLAEKLGMDAWELRKLNLRAPGDPGPMGQQIVQTEGASQVWSKVMESPLWAKREKMMKRLASLQEERDLGQDVKGLSDLREVNGSWGESETQDPWIRRGIGAAMVMHGAGLGLGIPDHSGGRLELTPEGKLQASFGFEEFGQGLYAALTLMLQDSFGCAADDISIIIGDTDRVPSSGSSTASRATTMMWRALQRLKPPLVQTLLQQASALAGFAAAELATGAGGIHRKGNESGLPVVTYAQLAQAAEAAAKPILAHTEFDYPTTPEGLVGAHYLYTYAAVIVEVEVNMLTGRVKVMQTDHVIAAGPVINPMGFLGQIEGGSGMALGFTLTEDAIMKESKYVRHNLDTYLVPTVKDSPPIIRVDVIEDLPEGDTFGPRGVGEIGSVGLAPAITAAVRQATGIWVNRLPISPEDIVQSIDWLERVEAID</sequence>
<evidence type="ECO:0000259" key="1">
    <source>
        <dbReference type="SMART" id="SM01008"/>
    </source>
</evidence>
<dbReference type="SUPFAM" id="SSF54665">
    <property type="entry name" value="CO dehydrogenase molybdoprotein N-domain-like"/>
    <property type="match status" value="1"/>
</dbReference>
<dbReference type="NCBIfam" id="TIGR03196">
    <property type="entry name" value="pucD"/>
    <property type="match status" value="1"/>
</dbReference>
<evidence type="ECO:0000313" key="3">
    <source>
        <dbReference type="Proteomes" id="UP001338137"/>
    </source>
</evidence>
<dbReference type="Gene3D" id="3.30.365.10">
    <property type="entry name" value="Aldehyde oxidase/xanthine dehydrogenase, molybdopterin binding domain"/>
    <property type="match status" value="5"/>
</dbReference>
<dbReference type="SUPFAM" id="SSF56003">
    <property type="entry name" value="Molybdenum cofactor-binding domain"/>
    <property type="match status" value="1"/>
</dbReference>
<dbReference type="InterPro" id="IPR016208">
    <property type="entry name" value="Ald_Oxase/xanthine_DH-like"/>
</dbReference>
<reference evidence="2 3" key="1">
    <citation type="submission" date="2023-03" db="EMBL/GenBank/DDBJ databases">
        <title>Bacillus Genome Sequencing.</title>
        <authorList>
            <person name="Dunlap C."/>
        </authorList>
    </citation>
    <scope>NUCLEOTIDE SEQUENCE [LARGE SCALE GENOMIC DNA]</scope>
    <source>
        <strain evidence="2 3">BD-533</strain>
    </source>
</reference>
<dbReference type="InterPro" id="IPR046867">
    <property type="entry name" value="AldOxase/xan_DH_MoCoBD2"/>
</dbReference>
<evidence type="ECO:0000313" key="2">
    <source>
        <dbReference type="EMBL" id="MEC0227299.1"/>
    </source>
</evidence>
<dbReference type="SMART" id="SM01008">
    <property type="entry name" value="Ald_Xan_dh_C"/>
    <property type="match status" value="1"/>
</dbReference>
<keyword evidence="2" id="KW-0560">Oxidoreductase</keyword>
<dbReference type="Pfam" id="PF20256">
    <property type="entry name" value="MoCoBD_2"/>
    <property type="match status" value="1"/>
</dbReference>
<dbReference type="InterPro" id="IPR017609">
    <property type="entry name" value="Xanthine_dehydrogenase_dsu"/>
</dbReference>
<dbReference type="EMBL" id="JARLKY010000019">
    <property type="protein sequence ID" value="MEC0227299.1"/>
    <property type="molecule type" value="Genomic_DNA"/>
</dbReference>
<dbReference type="InterPro" id="IPR000674">
    <property type="entry name" value="Ald_Oxase/Xan_DH_a/b"/>
</dbReference>
<dbReference type="PANTHER" id="PTHR11908">
    <property type="entry name" value="XANTHINE DEHYDROGENASE"/>
    <property type="match status" value="1"/>
</dbReference>
<keyword evidence="3" id="KW-1185">Reference proteome</keyword>
<dbReference type="Pfam" id="PF02738">
    <property type="entry name" value="MoCoBD_1"/>
    <property type="match status" value="1"/>
</dbReference>
<dbReference type="InterPro" id="IPR036856">
    <property type="entry name" value="Ald_Oxase/Xan_DH_a/b_sf"/>
</dbReference>
<dbReference type="EC" id="1.17.1.4" evidence="2"/>
<dbReference type="GO" id="GO:0004854">
    <property type="term" value="F:xanthine dehydrogenase activity"/>
    <property type="evidence" value="ECO:0007669"/>
    <property type="project" value="UniProtKB-EC"/>
</dbReference>
<comment type="caution">
    <text evidence="2">The sequence shown here is derived from an EMBL/GenBank/DDBJ whole genome shotgun (WGS) entry which is preliminary data.</text>
</comment>
<accession>A0ABU6FZG6</accession>
<dbReference type="Proteomes" id="UP001338137">
    <property type="component" value="Unassembled WGS sequence"/>
</dbReference>
<dbReference type="InterPro" id="IPR037165">
    <property type="entry name" value="AldOxase/xan_DH_Mopterin-bd_sf"/>
</dbReference>
<name>A0ABU6FZG6_9BACL</name>
<dbReference type="RefSeq" id="WP_326071649.1">
    <property type="nucleotide sequence ID" value="NZ_JARLKY010000019.1"/>
</dbReference>
<protein>
    <submittedName>
        <fullName evidence="2">Xanthine dehydrogenase subunit D</fullName>
        <ecNumber evidence="2">1.17.1.4</ecNumber>
    </submittedName>
</protein>
<dbReference type="InterPro" id="IPR008274">
    <property type="entry name" value="AldOxase/xan_DH_MoCoBD1"/>
</dbReference>
<gene>
    <name evidence="2" type="primary">pucD</name>
    <name evidence="2" type="ORF">P4I72_09205</name>
</gene>
<dbReference type="Gene3D" id="3.90.1170.50">
    <property type="entry name" value="Aldehyde oxidase/xanthine dehydrogenase, a/b hammerhead"/>
    <property type="match status" value="1"/>
</dbReference>
<dbReference type="PANTHER" id="PTHR11908:SF157">
    <property type="entry name" value="XANTHINE DEHYDROGENASE SUBUNIT D-RELATED"/>
    <property type="match status" value="1"/>
</dbReference>